<sequence>MDQDEFGEIENDDLNNEEFNYEEDLMGGDDQQIPNNQLLKKEQDKNPISNQITHTPQPPEEEEEGEVYEYEDQSEGLVEDNNNEEDVEQEVNEEVPEDNDDQYNEEENEEEQYNEDYEQNEYQQNDDESDKEQVVDISNNNQQNKEIKDNKNNQSNQPTSIMEPPKQKKRPPLPTQPIKQKPTYQEKYAELMAQQDYSNWKPKQLHDENKQLRQKLKEISDEVSKLVEQNAQRLPPQPQPQPSMKRQKTAQSQVSGGTVIDKEIEINQKKLEQQEEEINKLNNRIQQIQQINYIMKLDEEIKKFEEEMKKLEQRKKQEFLQQKQRGKDLDKYENQDGFDKLNKERNSLNQEMVNLRRKIKEQQEQLNKQKENIKNTQEVELPKINKELKLLEEEAEKYKIDISGDKPFSKLKEQYIALLAQKDNLLKHNLIMEKKDKQLEMIEKEIKELKKEKERFDQQINANEMILIDQRRQKEELKVKVPSDVFKSIPATMTQENISEALQQEKKTQENQRKLQSAKPPISKQQQDQSSHKELKLPVKQDEKPQQLTSKNEVEEEIICEDETEQQKQPIKQEEKKQIQISQSTPIKQDIQIIQQQLQSPNQQNKLNSKPFNNIRKSVDQQPTTDLGLNNESNQQNNINDVQIEYTGPSRIIRMMRKPQQNQQEDTPQFIINPSKPVEQPRDQHKEINEQNNNKPIEQPTQFEQPKPIEDYQPTFPTRRTTNRPRGLDHNTNEQQQTIEQPIQINQKQDQTQQSEYPTRRRMRVGQDEQQEQQNNNQQQQQSQQQSISSQQQSLTSQQQSYQPSDDGNKQRRIKIFTDEKQPEAPKTEEPTNEFQTKQEPNKQQGRRNRGNNKLNIWEDQPVQKENIEEIQEIKDIKQVPEVQHKEDRELTLDEILGAPKHQEEYRPNQQKRKFEVPKDDSETYEPGFGGGGNKRGLGNQQKIDKQKELAQKAEKGDLLDDFDF</sequence>
<feature type="compositionally biased region" description="Polar residues" evidence="2">
    <location>
        <begin position="659"/>
        <end position="672"/>
    </location>
</feature>
<feature type="compositionally biased region" description="Basic and acidic residues" evidence="2">
    <location>
        <begin position="204"/>
        <end position="225"/>
    </location>
</feature>
<feature type="compositionally biased region" description="Basic and acidic residues" evidence="2">
    <location>
        <begin position="679"/>
        <end position="689"/>
    </location>
</feature>
<evidence type="ECO:0000256" key="2">
    <source>
        <dbReference type="SAM" id="MobiDB-lite"/>
    </source>
</evidence>
<feature type="compositionally biased region" description="Low complexity" evidence="2">
    <location>
        <begin position="772"/>
        <end position="805"/>
    </location>
</feature>
<feature type="coiled-coil region" evidence="1">
    <location>
        <begin position="432"/>
        <end position="466"/>
    </location>
</feature>
<feature type="compositionally biased region" description="Acidic residues" evidence="2">
    <location>
        <begin position="554"/>
        <end position="564"/>
    </location>
</feature>
<feature type="compositionally biased region" description="Polar residues" evidence="2">
    <location>
        <begin position="690"/>
        <end position="704"/>
    </location>
</feature>
<feature type="compositionally biased region" description="Polar residues" evidence="2">
    <location>
        <begin position="611"/>
        <end position="628"/>
    </location>
</feature>
<feature type="region of interest" description="Disordered" evidence="2">
    <location>
        <begin position="1"/>
        <end position="261"/>
    </location>
</feature>
<comment type="caution">
    <text evidence="3">The sequence shown here is derived from an EMBL/GenBank/DDBJ whole genome shotgun (WGS) entry which is preliminary data.</text>
</comment>
<organism evidence="3 4">
    <name type="scientific">Paramecium pentaurelia</name>
    <dbReference type="NCBI Taxonomy" id="43138"/>
    <lineage>
        <taxon>Eukaryota</taxon>
        <taxon>Sar</taxon>
        <taxon>Alveolata</taxon>
        <taxon>Ciliophora</taxon>
        <taxon>Intramacronucleata</taxon>
        <taxon>Oligohymenophorea</taxon>
        <taxon>Peniculida</taxon>
        <taxon>Parameciidae</taxon>
        <taxon>Paramecium</taxon>
    </lineage>
</organism>
<protein>
    <submittedName>
        <fullName evidence="3">Uncharacterized protein</fullName>
    </submittedName>
</protein>
<feature type="compositionally biased region" description="Basic and acidic residues" evidence="2">
    <location>
        <begin position="816"/>
        <end position="830"/>
    </location>
</feature>
<feature type="compositionally biased region" description="Low complexity" evidence="2">
    <location>
        <begin position="579"/>
        <end position="610"/>
    </location>
</feature>
<keyword evidence="1" id="KW-0175">Coiled coil</keyword>
<evidence type="ECO:0000256" key="1">
    <source>
        <dbReference type="SAM" id="Coils"/>
    </source>
</evidence>
<evidence type="ECO:0000313" key="3">
    <source>
        <dbReference type="EMBL" id="CAD8169805.1"/>
    </source>
</evidence>
<feature type="compositionally biased region" description="Basic and acidic residues" evidence="2">
    <location>
        <begin position="943"/>
        <end position="959"/>
    </location>
</feature>
<feature type="compositionally biased region" description="Acidic residues" evidence="2">
    <location>
        <begin position="1"/>
        <end position="27"/>
    </location>
</feature>
<dbReference type="EMBL" id="CAJJDO010000051">
    <property type="protein sequence ID" value="CAD8169805.1"/>
    <property type="molecule type" value="Genomic_DNA"/>
</dbReference>
<proteinExistence type="predicted"/>
<reference evidence="3" key="1">
    <citation type="submission" date="2021-01" db="EMBL/GenBank/DDBJ databases">
        <authorList>
            <consortium name="Genoscope - CEA"/>
            <person name="William W."/>
        </authorList>
    </citation>
    <scope>NUCLEOTIDE SEQUENCE</scope>
</reference>
<feature type="region of interest" description="Disordered" evidence="2">
    <location>
        <begin position="319"/>
        <end position="345"/>
    </location>
</feature>
<name>A0A8S1UYQ5_9CILI</name>
<feature type="region of interest" description="Disordered" evidence="2">
    <location>
        <begin position="502"/>
        <end position="863"/>
    </location>
</feature>
<feature type="compositionally biased region" description="Acidic residues" evidence="2">
    <location>
        <begin position="59"/>
        <end position="130"/>
    </location>
</feature>
<evidence type="ECO:0000313" key="4">
    <source>
        <dbReference type="Proteomes" id="UP000689195"/>
    </source>
</evidence>
<feature type="compositionally biased region" description="Basic and acidic residues" evidence="2">
    <location>
        <begin position="325"/>
        <end position="345"/>
    </location>
</feature>
<dbReference type="OrthoDB" id="311596at2759"/>
<feature type="compositionally biased region" description="Low complexity" evidence="2">
    <location>
        <begin position="630"/>
        <end position="640"/>
    </location>
</feature>
<accession>A0A8S1UYQ5</accession>
<keyword evidence="4" id="KW-1185">Reference proteome</keyword>
<feature type="compositionally biased region" description="Basic and acidic residues" evidence="2">
    <location>
        <begin position="503"/>
        <end position="513"/>
    </location>
</feature>
<feature type="compositionally biased region" description="Basic and acidic residues" evidence="2">
    <location>
        <begin position="901"/>
        <end position="922"/>
    </location>
</feature>
<dbReference type="AlphaFoldDB" id="A0A8S1UYQ5"/>
<gene>
    <name evidence="3" type="ORF">PPENT_87.1.T0510258</name>
</gene>
<feature type="region of interest" description="Disordered" evidence="2">
    <location>
        <begin position="897"/>
        <end position="965"/>
    </location>
</feature>
<feature type="compositionally biased region" description="Polar residues" evidence="2">
    <location>
        <begin position="46"/>
        <end position="55"/>
    </location>
</feature>
<feature type="compositionally biased region" description="Low complexity" evidence="2">
    <location>
        <begin position="733"/>
        <end position="754"/>
    </location>
</feature>
<feature type="compositionally biased region" description="Basic and acidic residues" evidence="2">
    <location>
        <begin position="530"/>
        <end position="545"/>
    </location>
</feature>
<dbReference type="Proteomes" id="UP000689195">
    <property type="component" value="Unassembled WGS sequence"/>
</dbReference>